<evidence type="ECO:0000313" key="1">
    <source>
        <dbReference type="EnsemblPlants" id="TuG1812G0700003461.01.T01.cds360313"/>
    </source>
</evidence>
<name>A0A8R7V9K3_TRIUA</name>
<dbReference type="Gramene" id="TuG1812G0700003461.01.T01">
    <property type="protein sequence ID" value="TuG1812G0700003461.01.T01.cds360313"/>
    <property type="gene ID" value="TuG1812G0700003461.01"/>
</dbReference>
<accession>A0A8R7V9K3</accession>
<keyword evidence="2" id="KW-1185">Reference proteome</keyword>
<dbReference type="Proteomes" id="UP000015106">
    <property type="component" value="Chromosome 7"/>
</dbReference>
<reference evidence="1" key="3">
    <citation type="submission" date="2022-06" db="UniProtKB">
        <authorList>
            <consortium name="EnsemblPlants"/>
        </authorList>
    </citation>
    <scope>IDENTIFICATION</scope>
</reference>
<proteinExistence type="predicted"/>
<dbReference type="AlphaFoldDB" id="A0A8R7V9K3"/>
<protein>
    <submittedName>
        <fullName evidence="1">Uncharacterized protein</fullName>
    </submittedName>
</protein>
<reference evidence="1" key="2">
    <citation type="submission" date="2018-03" db="EMBL/GenBank/DDBJ databases">
        <title>The Triticum urartu genome reveals the dynamic nature of wheat genome evolution.</title>
        <authorList>
            <person name="Ling H."/>
            <person name="Ma B."/>
            <person name="Shi X."/>
            <person name="Liu H."/>
            <person name="Dong L."/>
            <person name="Sun H."/>
            <person name="Cao Y."/>
            <person name="Gao Q."/>
            <person name="Zheng S."/>
            <person name="Li Y."/>
            <person name="Yu Y."/>
            <person name="Du H."/>
            <person name="Qi M."/>
            <person name="Li Y."/>
            <person name="Yu H."/>
            <person name="Cui Y."/>
            <person name="Wang N."/>
            <person name="Chen C."/>
            <person name="Wu H."/>
            <person name="Zhao Y."/>
            <person name="Zhang J."/>
            <person name="Li Y."/>
            <person name="Zhou W."/>
            <person name="Zhang B."/>
            <person name="Hu W."/>
            <person name="Eijk M."/>
            <person name="Tang J."/>
            <person name="Witsenboer H."/>
            <person name="Zhao S."/>
            <person name="Li Z."/>
            <person name="Zhang A."/>
            <person name="Wang D."/>
            <person name="Liang C."/>
        </authorList>
    </citation>
    <scope>NUCLEOTIDE SEQUENCE [LARGE SCALE GENOMIC DNA]</scope>
    <source>
        <strain evidence="1">cv. G1812</strain>
    </source>
</reference>
<reference evidence="2" key="1">
    <citation type="journal article" date="2013" name="Nature">
        <title>Draft genome of the wheat A-genome progenitor Triticum urartu.</title>
        <authorList>
            <person name="Ling H.Q."/>
            <person name="Zhao S."/>
            <person name="Liu D."/>
            <person name="Wang J."/>
            <person name="Sun H."/>
            <person name="Zhang C."/>
            <person name="Fan H."/>
            <person name="Li D."/>
            <person name="Dong L."/>
            <person name="Tao Y."/>
            <person name="Gao C."/>
            <person name="Wu H."/>
            <person name="Li Y."/>
            <person name="Cui Y."/>
            <person name="Guo X."/>
            <person name="Zheng S."/>
            <person name="Wang B."/>
            <person name="Yu K."/>
            <person name="Liang Q."/>
            <person name="Yang W."/>
            <person name="Lou X."/>
            <person name="Chen J."/>
            <person name="Feng M."/>
            <person name="Jian J."/>
            <person name="Zhang X."/>
            <person name="Luo G."/>
            <person name="Jiang Y."/>
            <person name="Liu J."/>
            <person name="Wang Z."/>
            <person name="Sha Y."/>
            <person name="Zhang B."/>
            <person name="Wu H."/>
            <person name="Tang D."/>
            <person name="Shen Q."/>
            <person name="Xue P."/>
            <person name="Zou S."/>
            <person name="Wang X."/>
            <person name="Liu X."/>
            <person name="Wang F."/>
            <person name="Yang Y."/>
            <person name="An X."/>
            <person name="Dong Z."/>
            <person name="Zhang K."/>
            <person name="Zhang X."/>
            <person name="Luo M.C."/>
            <person name="Dvorak J."/>
            <person name="Tong Y."/>
            <person name="Wang J."/>
            <person name="Yang H."/>
            <person name="Li Z."/>
            <person name="Wang D."/>
            <person name="Zhang A."/>
            <person name="Wang J."/>
        </authorList>
    </citation>
    <scope>NUCLEOTIDE SEQUENCE</scope>
    <source>
        <strain evidence="2">cv. G1812</strain>
    </source>
</reference>
<sequence>MSTSANSGINSSAASISEGVVTFGNGSGSVVFRASLKVVLISPIMHIMASPVHCLFGTVSGETSIVSSRSAAVSAAVSAPVLAPSPSA</sequence>
<evidence type="ECO:0000313" key="2">
    <source>
        <dbReference type="Proteomes" id="UP000015106"/>
    </source>
</evidence>
<organism evidence="1 2">
    <name type="scientific">Triticum urartu</name>
    <name type="common">Red wild einkorn</name>
    <name type="synonym">Crithodium urartu</name>
    <dbReference type="NCBI Taxonomy" id="4572"/>
    <lineage>
        <taxon>Eukaryota</taxon>
        <taxon>Viridiplantae</taxon>
        <taxon>Streptophyta</taxon>
        <taxon>Embryophyta</taxon>
        <taxon>Tracheophyta</taxon>
        <taxon>Spermatophyta</taxon>
        <taxon>Magnoliopsida</taxon>
        <taxon>Liliopsida</taxon>
        <taxon>Poales</taxon>
        <taxon>Poaceae</taxon>
        <taxon>BOP clade</taxon>
        <taxon>Pooideae</taxon>
        <taxon>Triticodae</taxon>
        <taxon>Triticeae</taxon>
        <taxon>Triticinae</taxon>
        <taxon>Triticum</taxon>
    </lineage>
</organism>
<dbReference type="EnsemblPlants" id="TuG1812G0700003461.01.T01">
    <property type="protein sequence ID" value="TuG1812G0700003461.01.T01.cds360313"/>
    <property type="gene ID" value="TuG1812G0700003461.01"/>
</dbReference>